<protein>
    <submittedName>
        <fullName evidence="2">Uncharacterized protein</fullName>
    </submittedName>
</protein>
<feature type="compositionally biased region" description="Low complexity" evidence="1">
    <location>
        <begin position="43"/>
        <end position="55"/>
    </location>
</feature>
<gene>
    <name evidence="2" type="ORF">MERR_LOCUS12608</name>
</gene>
<accession>A0A6D2IJW9</accession>
<comment type="caution">
    <text evidence="2">The sequence shown here is derived from an EMBL/GenBank/DDBJ whole genome shotgun (WGS) entry which is preliminary data.</text>
</comment>
<feature type="region of interest" description="Disordered" evidence="1">
    <location>
        <begin position="43"/>
        <end position="66"/>
    </location>
</feature>
<keyword evidence="3" id="KW-1185">Reference proteome</keyword>
<evidence type="ECO:0000313" key="2">
    <source>
        <dbReference type="EMBL" id="CAA7025373.1"/>
    </source>
</evidence>
<dbReference type="AlphaFoldDB" id="A0A6D2IJW9"/>
<sequence>MAAFNPCGYASSPTTAEIQYKNPTHLPFLFRREQFPRLEAVNPLSSQPRPRLSSSAVPMVSGNPLRRPSQLPSNVYEITGIHPKMGLSCFCLIIRWRIFW</sequence>
<evidence type="ECO:0000256" key="1">
    <source>
        <dbReference type="SAM" id="MobiDB-lite"/>
    </source>
</evidence>
<name>A0A6D2IJW9_9BRAS</name>
<organism evidence="2 3">
    <name type="scientific">Microthlaspi erraticum</name>
    <dbReference type="NCBI Taxonomy" id="1685480"/>
    <lineage>
        <taxon>Eukaryota</taxon>
        <taxon>Viridiplantae</taxon>
        <taxon>Streptophyta</taxon>
        <taxon>Embryophyta</taxon>
        <taxon>Tracheophyta</taxon>
        <taxon>Spermatophyta</taxon>
        <taxon>Magnoliopsida</taxon>
        <taxon>eudicotyledons</taxon>
        <taxon>Gunneridae</taxon>
        <taxon>Pentapetalae</taxon>
        <taxon>rosids</taxon>
        <taxon>malvids</taxon>
        <taxon>Brassicales</taxon>
        <taxon>Brassicaceae</taxon>
        <taxon>Coluteocarpeae</taxon>
        <taxon>Microthlaspi</taxon>
    </lineage>
</organism>
<proteinExistence type="predicted"/>
<evidence type="ECO:0000313" key="3">
    <source>
        <dbReference type="Proteomes" id="UP000467841"/>
    </source>
</evidence>
<dbReference type="EMBL" id="CACVBM020000999">
    <property type="protein sequence ID" value="CAA7025373.1"/>
    <property type="molecule type" value="Genomic_DNA"/>
</dbReference>
<dbReference type="Proteomes" id="UP000467841">
    <property type="component" value="Unassembled WGS sequence"/>
</dbReference>
<reference evidence="2" key="1">
    <citation type="submission" date="2020-01" db="EMBL/GenBank/DDBJ databases">
        <authorList>
            <person name="Mishra B."/>
        </authorList>
    </citation>
    <scope>NUCLEOTIDE SEQUENCE [LARGE SCALE GENOMIC DNA]</scope>
</reference>